<dbReference type="CDD" id="cd22749">
    <property type="entry name" value="Otubain_C65"/>
    <property type="match status" value="1"/>
</dbReference>
<feature type="compositionally biased region" description="Basic and acidic residues" evidence="1">
    <location>
        <begin position="249"/>
        <end position="263"/>
    </location>
</feature>
<sequence length="686" mass="82330">MYSYQIGQPSVNQNTTSQNQIQQYQQRLQNQGQQNYQYYDEQYEQNYQKQCKPQNNEKNVLYNEQQQSYELQVSPTQQKYSQPQQPEQQQQQQQEQQPKLQQVKGSGVGNEKLGHQNKKKPQQQQQQQQQGQQFKLYQVKGSGIGNGKLEHQNNQKQQQPQQQQQQQEQQPKLQQVKENENEKVEFQNNEKHQQPQQQQQQQQGQYSKFYQVKGSGVGNGKLEHQNNQKQQQPQQQQQQQEQQEQEQEQEPKLQQVKENENGKAEFQNNQNHQQPQQQQKQQQQQEQQPKVQQVKENENGKVEFQNNQNHQQPQQQYQQQNYYKGSKIQEQQGQSTQQQQQKEQQQQKQQTEQQLNEEEKGKIEQQQEKQQEQKDQSTQQQQQQKQNSESNEQDQKGKIQLNKSQEDFQKQNTISDLLERNENRQQLIYLILQKINKNSSDSRAVSEQYKRYIQDQHDKNDLSKEYNIKRLATKQQLYQICQGYIQVRGDGNCFYTAFGYQFLKHLLITYQDDQFNQFIYNIKNINLRCRIQIKDFKIDNLELEKQILDEFIYQIQQLRIIEDIEERKQELLNQFSQYELEQDGTAFLYALSTIFFRNLSYYLVEQDAEAKTLIGDQQNNLLIWETECNSNEIVIMLLAKYLKLNITLIFFENEEFIVNQYEEKNENKIILLIRPGHYNIGTIHDA</sequence>
<dbReference type="OMA" id="WETECNS"/>
<evidence type="ECO:0000313" key="4">
    <source>
        <dbReference type="Proteomes" id="UP000683925"/>
    </source>
</evidence>
<dbReference type="PROSITE" id="PS50802">
    <property type="entry name" value="OTU"/>
    <property type="match status" value="1"/>
</dbReference>
<evidence type="ECO:0000313" key="3">
    <source>
        <dbReference type="EMBL" id="CAD8185794.1"/>
    </source>
</evidence>
<reference evidence="3" key="1">
    <citation type="submission" date="2021-01" db="EMBL/GenBank/DDBJ databases">
        <authorList>
            <consortium name="Genoscope - CEA"/>
            <person name="William W."/>
        </authorList>
    </citation>
    <scope>NUCLEOTIDE SEQUENCE</scope>
</reference>
<feature type="region of interest" description="Disordered" evidence="1">
    <location>
        <begin position="72"/>
        <end position="407"/>
    </location>
</feature>
<organism evidence="3 4">
    <name type="scientific">Paramecium octaurelia</name>
    <dbReference type="NCBI Taxonomy" id="43137"/>
    <lineage>
        <taxon>Eukaryota</taxon>
        <taxon>Sar</taxon>
        <taxon>Alveolata</taxon>
        <taxon>Ciliophora</taxon>
        <taxon>Intramacronucleata</taxon>
        <taxon>Oligohymenophorea</taxon>
        <taxon>Peniculida</taxon>
        <taxon>Parameciidae</taxon>
        <taxon>Paramecium</taxon>
    </lineage>
</organism>
<feature type="compositionally biased region" description="Low complexity" evidence="1">
    <location>
        <begin position="12"/>
        <end position="23"/>
    </location>
</feature>
<dbReference type="EMBL" id="CAJJDP010000085">
    <property type="protein sequence ID" value="CAD8185794.1"/>
    <property type="molecule type" value="Genomic_DNA"/>
</dbReference>
<name>A0A8S1W746_PAROT</name>
<evidence type="ECO:0000259" key="2">
    <source>
        <dbReference type="PROSITE" id="PS50802"/>
    </source>
</evidence>
<feature type="compositionally biased region" description="Low complexity" evidence="1">
    <location>
        <begin position="194"/>
        <end position="205"/>
    </location>
</feature>
<feature type="compositionally biased region" description="Low complexity" evidence="1">
    <location>
        <begin position="376"/>
        <end position="390"/>
    </location>
</feature>
<dbReference type="InterPro" id="IPR003323">
    <property type="entry name" value="OTU_dom"/>
</dbReference>
<feature type="compositionally biased region" description="Polar residues" evidence="1">
    <location>
        <begin position="1"/>
        <end position="11"/>
    </location>
</feature>
<dbReference type="FunFam" id="1.20.1300.20:FF:000006">
    <property type="entry name" value="Uncharacterized protein"/>
    <property type="match status" value="1"/>
</dbReference>
<feature type="compositionally biased region" description="Basic and acidic residues" evidence="1">
    <location>
        <begin position="175"/>
        <end position="193"/>
    </location>
</feature>
<feature type="compositionally biased region" description="Low complexity" evidence="1">
    <location>
        <begin position="154"/>
        <end position="174"/>
    </location>
</feature>
<dbReference type="OrthoDB" id="18915at2759"/>
<proteinExistence type="predicted"/>
<comment type="caution">
    <text evidence="3">The sequence shown here is derived from an EMBL/GenBank/DDBJ whole genome shotgun (WGS) entry which is preliminary data.</text>
</comment>
<protein>
    <recommendedName>
        <fullName evidence="2">OTU domain-containing protein</fullName>
    </recommendedName>
</protein>
<dbReference type="Pfam" id="PF10275">
    <property type="entry name" value="Peptidase_C65"/>
    <property type="match status" value="1"/>
</dbReference>
<gene>
    <name evidence="3" type="ORF">POCTA_138.1.T0860155</name>
</gene>
<feature type="compositionally biased region" description="Low complexity" evidence="1">
    <location>
        <begin position="305"/>
        <end position="354"/>
    </location>
</feature>
<dbReference type="AlphaFoldDB" id="A0A8S1W746"/>
<accession>A0A8S1W746</accession>
<dbReference type="Proteomes" id="UP000683925">
    <property type="component" value="Unassembled WGS sequence"/>
</dbReference>
<feature type="compositionally biased region" description="Low complexity" evidence="1">
    <location>
        <begin position="227"/>
        <end position="242"/>
    </location>
</feature>
<evidence type="ECO:0000256" key="1">
    <source>
        <dbReference type="SAM" id="MobiDB-lite"/>
    </source>
</evidence>
<feature type="compositionally biased region" description="Low complexity" evidence="1">
    <location>
        <begin position="77"/>
        <end position="102"/>
    </location>
</feature>
<feature type="compositionally biased region" description="Low complexity" evidence="1">
    <location>
        <begin position="267"/>
        <end position="292"/>
    </location>
</feature>
<feature type="region of interest" description="Disordered" evidence="1">
    <location>
        <begin position="1"/>
        <end position="23"/>
    </location>
</feature>
<feature type="domain" description="OTU" evidence="2">
    <location>
        <begin position="482"/>
        <end position="684"/>
    </location>
</feature>
<feature type="compositionally biased region" description="Low complexity" evidence="1">
    <location>
        <begin position="122"/>
        <end position="140"/>
    </location>
</feature>
<feature type="compositionally biased region" description="Basic and acidic residues" evidence="1">
    <location>
        <begin position="357"/>
        <end position="375"/>
    </location>
</feature>
<keyword evidence="4" id="KW-1185">Reference proteome</keyword>
<dbReference type="InterPro" id="IPR019400">
    <property type="entry name" value="Peptidase_C65_otubain"/>
</dbReference>